<evidence type="ECO:0000256" key="5">
    <source>
        <dbReference type="PIRSR" id="PIRSR036492-1"/>
    </source>
</evidence>
<reference evidence="10" key="1">
    <citation type="submission" date="2013-05" db="EMBL/GenBank/DDBJ databases">
        <title>The Genome sequence of Mucor circinelloides f. circinelloides 1006PhL.</title>
        <authorList>
            <consortium name="The Broad Institute Genomics Platform"/>
            <person name="Cuomo C."/>
            <person name="Earl A."/>
            <person name="Findley K."/>
            <person name="Lee S.C."/>
            <person name="Walker B."/>
            <person name="Young S."/>
            <person name="Zeng Q."/>
            <person name="Gargeya S."/>
            <person name="Fitzgerald M."/>
            <person name="Haas B."/>
            <person name="Abouelleil A."/>
            <person name="Allen A.W."/>
            <person name="Alvarado L."/>
            <person name="Arachchi H.M."/>
            <person name="Berlin A.M."/>
            <person name="Chapman S.B."/>
            <person name="Gainer-Dewar J."/>
            <person name="Goldberg J."/>
            <person name="Griggs A."/>
            <person name="Gujja S."/>
            <person name="Hansen M."/>
            <person name="Howarth C."/>
            <person name="Imamovic A."/>
            <person name="Ireland A."/>
            <person name="Larimer J."/>
            <person name="McCowan C."/>
            <person name="Murphy C."/>
            <person name="Pearson M."/>
            <person name="Poon T.W."/>
            <person name="Priest M."/>
            <person name="Roberts A."/>
            <person name="Saif S."/>
            <person name="Shea T."/>
            <person name="Sisk P."/>
            <person name="Sykes S."/>
            <person name="Wortman J."/>
            <person name="Nusbaum C."/>
            <person name="Birren B."/>
        </authorList>
    </citation>
    <scope>NUCLEOTIDE SEQUENCE [LARGE SCALE GENOMIC DNA]</scope>
    <source>
        <strain evidence="10">1006PhL</strain>
    </source>
</reference>
<dbReference type="GO" id="GO:0005737">
    <property type="term" value="C:cytoplasm"/>
    <property type="evidence" value="ECO:0007669"/>
    <property type="project" value="TreeGrafter"/>
</dbReference>
<evidence type="ECO:0000313" key="10">
    <source>
        <dbReference type="Proteomes" id="UP000014254"/>
    </source>
</evidence>
<evidence type="ECO:0000256" key="7">
    <source>
        <dbReference type="RuleBase" id="RU003345"/>
    </source>
</evidence>
<dbReference type="FunFam" id="3.40.605.10:FF:000004">
    <property type="entry name" value="Aldehyde dehydrogenase"/>
    <property type="match status" value="1"/>
</dbReference>
<dbReference type="STRING" id="1220926.S2JES0"/>
<evidence type="ECO:0000256" key="6">
    <source>
        <dbReference type="PROSITE-ProRule" id="PRU10007"/>
    </source>
</evidence>
<protein>
    <recommendedName>
        <fullName evidence="4">Aldehyde dehydrogenase</fullName>
    </recommendedName>
</protein>
<feature type="active site" evidence="5">
    <location>
        <position position="251"/>
    </location>
</feature>
<proteinExistence type="inferred from homology"/>
<evidence type="ECO:0000313" key="9">
    <source>
        <dbReference type="EMBL" id="EPB86952.1"/>
    </source>
</evidence>
<dbReference type="PROSITE" id="PS00687">
    <property type="entry name" value="ALDEHYDE_DEHYDR_GLU"/>
    <property type="match status" value="1"/>
</dbReference>
<evidence type="ECO:0000259" key="8">
    <source>
        <dbReference type="Pfam" id="PF00171"/>
    </source>
</evidence>
<evidence type="ECO:0000256" key="2">
    <source>
        <dbReference type="ARBA" id="ARBA00023002"/>
    </source>
</evidence>
<evidence type="ECO:0000256" key="1">
    <source>
        <dbReference type="ARBA" id="ARBA00009986"/>
    </source>
</evidence>
<evidence type="ECO:0000256" key="4">
    <source>
        <dbReference type="PIRNR" id="PIRNR036492"/>
    </source>
</evidence>
<dbReference type="InterPro" id="IPR015590">
    <property type="entry name" value="Aldehyde_DH_dom"/>
</dbReference>
<dbReference type="Gene3D" id="3.40.605.10">
    <property type="entry name" value="Aldehyde Dehydrogenase, Chain A, domain 1"/>
    <property type="match status" value="1"/>
</dbReference>
<dbReference type="Gene3D" id="3.40.309.10">
    <property type="entry name" value="Aldehyde Dehydrogenase, Chain A, domain 2"/>
    <property type="match status" value="1"/>
</dbReference>
<feature type="domain" description="Aldehyde dehydrogenase" evidence="8">
    <location>
        <begin position="6"/>
        <end position="438"/>
    </location>
</feature>
<dbReference type="AlphaFoldDB" id="S2JES0"/>
<dbReference type="PANTHER" id="PTHR43570:SF16">
    <property type="entry name" value="ALDEHYDE DEHYDROGENASE TYPE III, ISOFORM Q"/>
    <property type="match status" value="1"/>
</dbReference>
<dbReference type="VEuPathDB" id="FungiDB:HMPREF1544_06275"/>
<dbReference type="InterPro" id="IPR016163">
    <property type="entry name" value="Ald_DH_C"/>
</dbReference>
<dbReference type="EMBL" id="KE123978">
    <property type="protein sequence ID" value="EPB86952.1"/>
    <property type="molecule type" value="Genomic_DNA"/>
</dbReference>
<dbReference type="PIRSF" id="PIRSF036492">
    <property type="entry name" value="ALDH"/>
    <property type="match status" value="1"/>
</dbReference>
<dbReference type="CDD" id="cd07087">
    <property type="entry name" value="ALDH_F3-13-14_CALDH-like"/>
    <property type="match status" value="1"/>
</dbReference>
<dbReference type="InParanoid" id="S2JES0"/>
<accession>S2JES0</accession>
<keyword evidence="2 4" id="KW-0560">Oxidoreductase</keyword>
<dbReference type="GO" id="GO:0006081">
    <property type="term" value="P:aldehyde metabolic process"/>
    <property type="evidence" value="ECO:0007669"/>
    <property type="project" value="InterPro"/>
</dbReference>
<dbReference type="InterPro" id="IPR016161">
    <property type="entry name" value="Ald_DH/histidinol_DH"/>
</dbReference>
<feature type="active site" evidence="5 6">
    <location>
        <position position="217"/>
    </location>
</feature>
<dbReference type="SUPFAM" id="SSF53720">
    <property type="entry name" value="ALDH-like"/>
    <property type="match status" value="1"/>
</dbReference>
<name>S2JES0_MUCC1</name>
<keyword evidence="3" id="KW-0520">NAD</keyword>
<dbReference type="InterPro" id="IPR012394">
    <property type="entry name" value="Aldehyde_DH_NAD(P)"/>
</dbReference>
<organism evidence="9 10">
    <name type="scientific">Mucor circinelloides f. circinelloides (strain 1006PhL)</name>
    <name type="common">Mucormycosis agent</name>
    <name type="synonym">Calyptromyces circinelloides</name>
    <dbReference type="NCBI Taxonomy" id="1220926"/>
    <lineage>
        <taxon>Eukaryota</taxon>
        <taxon>Fungi</taxon>
        <taxon>Fungi incertae sedis</taxon>
        <taxon>Mucoromycota</taxon>
        <taxon>Mucoromycotina</taxon>
        <taxon>Mucoromycetes</taxon>
        <taxon>Mucorales</taxon>
        <taxon>Mucorineae</taxon>
        <taxon>Mucoraceae</taxon>
        <taxon>Mucor</taxon>
    </lineage>
</organism>
<gene>
    <name evidence="9" type="ORF">HMPREF1544_06275</name>
</gene>
<dbReference type="GO" id="GO:0004029">
    <property type="term" value="F:aldehyde dehydrogenase (NAD+) activity"/>
    <property type="evidence" value="ECO:0007669"/>
    <property type="project" value="TreeGrafter"/>
</dbReference>
<dbReference type="FunFam" id="3.40.309.10:FF:000025">
    <property type="entry name" value="Aldehyde dehydrogenase"/>
    <property type="match status" value="1"/>
</dbReference>
<dbReference type="OrthoDB" id="440325at2759"/>
<dbReference type="Proteomes" id="UP000014254">
    <property type="component" value="Unassembled WGS sequence"/>
</dbReference>
<dbReference type="PANTHER" id="PTHR43570">
    <property type="entry name" value="ALDEHYDE DEHYDROGENASE"/>
    <property type="match status" value="1"/>
</dbReference>
<dbReference type="InterPro" id="IPR016162">
    <property type="entry name" value="Ald_DH_N"/>
</dbReference>
<keyword evidence="10" id="KW-1185">Reference proteome</keyword>
<dbReference type="eggNOG" id="KOG2456">
    <property type="taxonomic scope" value="Eukaryota"/>
</dbReference>
<dbReference type="OMA" id="PCIQGQV"/>
<dbReference type="Pfam" id="PF00171">
    <property type="entry name" value="Aldedh"/>
    <property type="match status" value="1"/>
</dbReference>
<comment type="similarity">
    <text evidence="1 4 7">Belongs to the aldehyde dehydrogenase family.</text>
</comment>
<dbReference type="InterPro" id="IPR029510">
    <property type="entry name" value="Ald_DH_CS_GLU"/>
</dbReference>
<sequence>MNMYTDKAEIPSIVNSLRKTFQTGVTKDKEYRRQQLKNFLRLFNENQQAIIDVVEKDLHKHKIEIISGEIAPVVGEIEYMLANLDKLVKTSTVKPQYKVNALDKCTVRKEPKGVVLIIGAWNYPIHLLLLPLVGAIAAGNCAVIKPSEVASHTAEYIAKMVPKYLDPRSVSVVQGAVEETTVLLAEQFNHIFYTGNGVVGKIVMTAAAKHLTPVTLELGGKSPVIIAPDANIQTAASRVMWAKCFNGGQTCVAPDYVLISENQISEFIEACRTTVHKRFGDDPQASDSYCRMINERRFDALEKFLDEVDPKQIVVGGKTDRKDLYIAPTVVGPVASSGHPLMEQEIFGPILPIVPVKDMDEAIHIVNSKDTPLALYIFTDDKATRNKILNETQSGGVVVNDLLMQVQELALPFGGVGPSGMGSYHGIKSFETFTHERTTMIKSSGLESVMIARYPPYSDSKTVLFSLLTLGLPEGFINKVKAVFSAIGSAQNVFFSKKKSSQNAVGESKL</sequence>
<evidence type="ECO:0000256" key="3">
    <source>
        <dbReference type="ARBA" id="ARBA00023027"/>
    </source>
</evidence>